<accession>A0A1I1CL50</accession>
<keyword evidence="2" id="KW-0472">Membrane</keyword>
<keyword evidence="2" id="KW-0812">Transmembrane</keyword>
<evidence type="ECO:0000313" key="3">
    <source>
        <dbReference type="EMBL" id="SFB63435.1"/>
    </source>
</evidence>
<evidence type="ECO:0000313" key="4">
    <source>
        <dbReference type="Proteomes" id="UP000243799"/>
    </source>
</evidence>
<feature type="transmembrane region" description="Helical" evidence="2">
    <location>
        <begin position="102"/>
        <end position="122"/>
    </location>
</feature>
<evidence type="ECO:0000256" key="2">
    <source>
        <dbReference type="SAM" id="Phobius"/>
    </source>
</evidence>
<dbReference type="EMBL" id="FOKG01000035">
    <property type="protein sequence ID" value="SFB63435.1"/>
    <property type="molecule type" value="Genomic_DNA"/>
</dbReference>
<reference evidence="4" key="1">
    <citation type="submission" date="2016-10" db="EMBL/GenBank/DDBJ databases">
        <authorList>
            <person name="Varghese N."/>
            <person name="Submissions S."/>
        </authorList>
    </citation>
    <scope>NUCLEOTIDE SEQUENCE [LARGE SCALE GENOMIC DNA]</scope>
    <source>
        <strain evidence="4">CGMCC 4.3568</strain>
    </source>
</reference>
<proteinExistence type="predicted"/>
<organism evidence="3 4">
    <name type="scientific">Amycolatopsis marina</name>
    <dbReference type="NCBI Taxonomy" id="490629"/>
    <lineage>
        <taxon>Bacteria</taxon>
        <taxon>Bacillati</taxon>
        <taxon>Actinomycetota</taxon>
        <taxon>Actinomycetes</taxon>
        <taxon>Pseudonocardiales</taxon>
        <taxon>Pseudonocardiaceae</taxon>
        <taxon>Amycolatopsis</taxon>
    </lineage>
</organism>
<dbReference type="AlphaFoldDB" id="A0A1I1CL50"/>
<protein>
    <submittedName>
        <fullName evidence="3">Uncharacterized protein</fullName>
    </submittedName>
</protein>
<evidence type="ECO:0000256" key="1">
    <source>
        <dbReference type="SAM" id="MobiDB-lite"/>
    </source>
</evidence>
<keyword evidence="4" id="KW-1185">Reference proteome</keyword>
<dbReference type="Proteomes" id="UP000243799">
    <property type="component" value="Unassembled WGS sequence"/>
</dbReference>
<feature type="region of interest" description="Disordered" evidence="1">
    <location>
        <begin position="1"/>
        <end position="23"/>
    </location>
</feature>
<sequence>MSSSSHPVSENQVSTAEVRAAGPTGRARLPRHLVSGTLGLLATPIGLGLIGYGSGQLRRTIAELPGNTGITGAAAMVAGGLVLLGVALLGRLSPLGPLAGGLVWGVLPGLFVLAFPMTTFRITSDLLDVGDLGAGALGLLLTGGILATGMALTGAGIGSVLSRRGRAASRLER</sequence>
<keyword evidence="2" id="KW-1133">Transmembrane helix</keyword>
<dbReference type="STRING" id="490629.SAMN05216266_1359"/>
<gene>
    <name evidence="3" type="ORF">SAMN05216266_1359</name>
</gene>
<feature type="transmembrane region" description="Helical" evidence="2">
    <location>
        <begin position="33"/>
        <end position="52"/>
    </location>
</feature>
<feature type="compositionally biased region" description="Polar residues" evidence="1">
    <location>
        <begin position="1"/>
        <end position="15"/>
    </location>
</feature>
<feature type="transmembrane region" description="Helical" evidence="2">
    <location>
        <begin position="72"/>
        <end position="90"/>
    </location>
</feature>
<feature type="transmembrane region" description="Helical" evidence="2">
    <location>
        <begin position="134"/>
        <end position="161"/>
    </location>
</feature>
<name>A0A1I1CL50_9PSEU</name>